<evidence type="ECO:0000256" key="2">
    <source>
        <dbReference type="ARBA" id="ARBA00023027"/>
    </source>
</evidence>
<dbReference type="EMBL" id="JACCFQ010000001">
    <property type="protein sequence ID" value="NYJ16328.1"/>
    <property type="molecule type" value="Genomic_DNA"/>
</dbReference>
<gene>
    <name evidence="5" type="ORF">HNR11_000862</name>
</gene>
<keyword evidence="1" id="KW-0560">Oxidoreductase</keyword>
<dbReference type="GO" id="GO:0016491">
    <property type="term" value="F:oxidoreductase activity"/>
    <property type="evidence" value="ECO:0007669"/>
    <property type="project" value="UniProtKB-KW"/>
</dbReference>
<evidence type="ECO:0000259" key="3">
    <source>
        <dbReference type="Pfam" id="PF01408"/>
    </source>
</evidence>
<evidence type="ECO:0000259" key="4">
    <source>
        <dbReference type="Pfam" id="PF22725"/>
    </source>
</evidence>
<keyword evidence="6" id="KW-1185">Reference proteome</keyword>
<dbReference type="InterPro" id="IPR055170">
    <property type="entry name" value="GFO_IDH_MocA-like_dom"/>
</dbReference>
<dbReference type="Pfam" id="PF01408">
    <property type="entry name" value="GFO_IDH_MocA"/>
    <property type="match status" value="1"/>
</dbReference>
<reference evidence="5 6" key="1">
    <citation type="submission" date="2020-07" db="EMBL/GenBank/DDBJ databases">
        <title>Sequencing the genomes of 1000 actinobacteria strains.</title>
        <authorList>
            <person name="Klenk H.-P."/>
        </authorList>
    </citation>
    <scope>NUCLEOTIDE SEQUENCE [LARGE SCALE GENOMIC DNA]</scope>
    <source>
        <strain evidence="5 6">DSM 15664</strain>
    </source>
</reference>
<feature type="domain" description="Gfo/Idh/MocA-like oxidoreductase N-terminal" evidence="3">
    <location>
        <begin position="19"/>
        <end position="138"/>
    </location>
</feature>
<dbReference type="AlphaFoldDB" id="A0A7Z0J328"/>
<name>A0A7Z0J328_9MICC</name>
<organism evidence="5 6">
    <name type="scientific">Nesterenkonia sandarakina</name>
    <dbReference type="NCBI Taxonomy" id="272918"/>
    <lineage>
        <taxon>Bacteria</taxon>
        <taxon>Bacillati</taxon>
        <taxon>Actinomycetota</taxon>
        <taxon>Actinomycetes</taxon>
        <taxon>Micrococcales</taxon>
        <taxon>Micrococcaceae</taxon>
        <taxon>Nesterenkonia</taxon>
    </lineage>
</organism>
<protein>
    <submittedName>
        <fullName evidence="5">Putative dehydrogenase</fullName>
    </submittedName>
</protein>
<dbReference type="SUPFAM" id="SSF51735">
    <property type="entry name" value="NAD(P)-binding Rossmann-fold domains"/>
    <property type="match status" value="1"/>
</dbReference>
<evidence type="ECO:0000313" key="5">
    <source>
        <dbReference type="EMBL" id="NYJ16328.1"/>
    </source>
</evidence>
<dbReference type="InterPro" id="IPR000683">
    <property type="entry name" value="Gfo/Idh/MocA-like_OxRdtase_N"/>
</dbReference>
<dbReference type="InterPro" id="IPR036291">
    <property type="entry name" value="NAD(P)-bd_dom_sf"/>
</dbReference>
<evidence type="ECO:0000313" key="6">
    <source>
        <dbReference type="Proteomes" id="UP000560069"/>
    </source>
</evidence>
<dbReference type="Gene3D" id="3.40.50.720">
    <property type="entry name" value="NAD(P)-binding Rossmann-like Domain"/>
    <property type="match status" value="1"/>
</dbReference>
<keyword evidence="2" id="KW-0520">NAD</keyword>
<proteinExistence type="predicted"/>
<dbReference type="RefSeq" id="WP_281366229.1">
    <property type="nucleotide sequence ID" value="NZ_BAAALK010000006.1"/>
</dbReference>
<dbReference type="Gene3D" id="3.30.360.10">
    <property type="entry name" value="Dihydrodipicolinate Reductase, domain 2"/>
    <property type="match status" value="1"/>
</dbReference>
<sequence length="410" mass="44150">MTESTEVHQPAPSSAERPLRVAIIGHAFMGVAHTHAWRTAPRFFPMAAPPELALLVGRDEARTRAAAERLEIAEIETDWRRAVEREDIDVVDICTPGNTHAEIALAALAAGKHVLCEKPLANSVAEAEAMTAAAERAAARGVRAFCGFSYRRTPALALAKRFVEEGRLGEIRHVRAQYLQDWLSDADTPLNWRLEKDKAGSGALGDIGAHSVDAAQWVSGQRIEGVSAMLHTFVETRPLAGTAQGLGGSAEAGAPRGPVTVDDAAAFTARFDGGAIGVFEATRFAQGRRNANRLEINGSSGSIAFDFESMNTLEYFDARDDQAAQGFRTIQVTDAVHPYTDHWWPVGHGLGYGDLFVHQVADVVAALQADTAAHPDFAEALTVQRVLHAVEASARNASRYTSVDRPDSQD</sequence>
<dbReference type="GO" id="GO:0000166">
    <property type="term" value="F:nucleotide binding"/>
    <property type="evidence" value="ECO:0007669"/>
    <property type="project" value="InterPro"/>
</dbReference>
<dbReference type="InterPro" id="IPR050463">
    <property type="entry name" value="Gfo/Idh/MocA_oxidrdct_glycsds"/>
</dbReference>
<dbReference type="PANTHER" id="PTHR43818:SF11">
    <property type="entry name" value="BCDNA.GH03377"/>
    <property type="match status" value="1"/>
</dbReference>
<dbReference type="SUPFAM" id="SSF55347">
    <property type="entry name" value="Glyceraldehyde-3-phosphate dehydrogenase-like, C-terminal domain"/>
    <property type="match status" value="1"/>
</dbReference>
<dbReference type="Pfam" id="PF22725">
    <property type="entry name" value="GFO_IDH_MocA_C3"/>
    <property type="match status" value="1"/>
</dbReference>
<dbReference type="Proteomes" id="UP000560069">
    <property type="component" value="Unassembled WGS sequence"/>
</dbReference>
<accession>A0A7Z0J328</accession>
<evidence type="ECO:0000256" key="1">
    <source>
        <dbReference type="ARBA" id="ARBA00023002"/>
    </source>
</evidence>
<dbReference type="PANTHER" id="PTHR43818">
    <property type="entry name" value="BCDNA.GH03377"/>
    <property type="match status" value="1"/>
</dbReference>
<comment type="caution">
    <text evidence="5">The sequence shown here is derived from an EMBL/GenBank/DDBJ whole genome shotgun (WGS) entry which is preliminary data.</text>
</comment>
<feature type="domain" description="GFO/IDH/MocA-like oxidoreductase" evidence="4">
    <location>
        <begin position="158"/>
        <end position="303"/>
    </location>
</feature>